<sequence>MLKIAPIELFMRLIPEMMIYMWGVHVVSKHPFNKKIYLCSSVILAVVIFFIRMLPIHFGVHMVINIIINIFISRLIGIPLLQAIYSTFFNTLLLSVSEFFNMLILNIFNINIDIVFSKPITKCLAGIPSLVVFSLLVLLIKFIFKKKEGINIVSN</sequence>
<dbReference type="AlphaFoldDB" id="A0A6I6F4N4"/>
<feature type="transmembrane region" description="Helical" evidence="1">
    <location>
        <begin position="36"/>
        <end position="54"/>
    </location>
</feature>
<feature type="transmembrane region" description="Helical" evidence="1">
    <location>
        <begin position="60"/>
        <end position="81"/>
    </location>
</feature>
<reference evidence="2 3" key="1">
    <citation type="submission" date="2019-12" db="EMBL/GenBank/DDBJ databases">
        <title>Genome sequenceing of Clostridium bovifaecis.</title>
        <authorList>
            <person name="Yao Y."/>
        </authorList>
    </citation>
    <scope>NUCLEOTIDE SEQUENCE [LARGE SCALE GENOMIC DNA]</scope>
    <source>
        <strain evidence="2 3">BXX</strain>
    </source>
</reference>
<proteinExistence type="predicted"/>
<evidence type="ECO:0000313" key="2">
    <source>
        <dbReference type="EMBL" id="QGU95338.1"/>
    </source>
</evidence>
<keyword evidence="3" id="KW-1185">Reference proteome</keyword>
<organism evidence="2 3">
    <name type="scientific">Clostridium bovifaecis</name>
    <dbReference type="NCBI Taxonomy" id="2184719"/>
    <lineage>
        <taxon>Bacteria</taxon>
        <taxon>Bacillati</taxon>
        <taxon>Bacillota</taxon>
        <taxon>Clostridia</taxon>
        <taxon>Eubacteriales</taxon>
        <taxon>Clostridiaceae</taxon>
        <taxon>Clostridium</taxon>
    </lineage>
</organism>
<keyword evidence="1" id="KW-0812">Transmembrane</keyword>
<feature type="transmembrane region" description="Helical" evidence="1">
    <location>
        <begin position="124"/>
        <end position="144"/>
    </location>
</feature>
<evidence type="ECO:0000313" key="3">
    <source>
        <dbReference type="Proteomes" id="UP000422764"/>
    </source>
</evidence>
<evidence type="ECO:0000256" key="1">
    <source>
        <dbReference type="SAM" id="Phobius"/>
    </source>
</evidence>
<feature type="transmembrane region" description="Helical" evidence="1">
    <location>
        <begin position="88"/>
        <end position="112"/>
    </location>
</feature>
<gene>
    <name evidence="2" type="ORF">GOM49_09785</name>
</gene>
<name>A0A6I6F4N4_9CLOT</name>
<dbReference type="Proteomes" id="UP000422764">
    <property type="component" value="Chromosome"/>
</dbReference>
<protein>
    <submittedName>
        <fullName evidence="2">Uncharacterized protein</fullName>
    </submittedName>
</protein>
<accession>A0A6I6F4N4</accession>
<keyword evidence="1" id="KW-0472">Membrane</keyword>
<keyword evidence="1" id="KW-1133">Transmembrane helix</keyword>
<dbReference type="EMBL" id="CP046522">
    <property type="protein sequence ID" value="QGU95338.1"/>
    <property type="molecule type" value="Genomic_DNA"/>
</dbReference>